<organism evidence="2 3">
    <name type="scientific">Ruminococcus flavefaciens 007c</name>
    <dbReference type="NCBI Taxonomy" id="1341157"/>
    <lineage>
        <taxon>Bacteria</taxon>
        <taxon>Bacillati</taxon>
        <taxon>Bacillota</taxon>
        <taxon>Clostridia</taxon>
        <taxon>Eubacteriales</taxon>
        <taxon>Oscillospiraceae</taxon>
        <taxon>Ruminococcus</taxon>
    </lineage>
</organism>
<dbReference type="Proteomes" id="UP000019365">
    <property type="component" value="Unassembled WGS sequence"/>
</dbReference>
<evidence type="ECO:0000313" key="3">
    <source>
        <dbReference type="Proteomes" id="UP000019365"/>
    </source>
</evidence>
<dbReference type="AlphaFoldDB" id="W7UCR0"/>
<dbReference type="eggNOG" id="COG0438">
    <property type="taxonomic scope" value="Bacteria"/>
</dbReference>
<dbReference type="SUPFAM" id="SSF53756">
    <property type="entry name" value="UDP-Glycosyltransferase/glycogen phosphorylase"/>
    <property type="match status" value="1"/>
</dbReference>
<dbReference type="InterPro" id="IPR001296">
    <property type="entry name" value="Glyco_trans_1"/>
</dbReference>
<dbReference type="CDD" id="cd03801">
    <property type="entry name" value="GT4_PimA-like"/>
    <property type="match status" value="1"/>
</dbReference>
<protein>
    <recommendedName>
        <fullName evidence="1">Glycosyl transferase family 1 domain-containing protein</fullName>
    </recommendedName>
</protein>
<dbReference type="PANTHER" id="PTHR12526">
    <property type="entry name" value="GLYCOSYLTRANSFERASE"/>
    <property type="match status" value="1"/>
</dbReference>
<evidence type="ECO:0000313" key="2">
    <source>
        <dbReference type="EMBL" id="EWM52861.1"/>
    </source>
</evidence>
<accession>W7UCR0</accession>
<dbReference type="PATRIC" id="fig|1341157.4.peg.2334"/>
<feature type="domain" description="Glycosyl transferase family 1" evidence="1">
    <location>
        <begin position="215"/>
        <end position="372"/>
    </location>
</feature>
<dbReference type="Gene3D" id="3.40.50.2000">
    <property type="entry name" value="Glycogen Phosphorylase B"/>
    <property type="match status" value="1"/>
</dbReference>
<sequence length="400" mass="46026">MKKIGFVIPWYSEKIPGGAEMELRGLTTHLHESGVEVEMLSTCVKEFSADWNENYFSEGKEMVHGFPIRRFMVRKRDVQAFDAVNAKLMRDLPVSGEEQRIYVEEMVNSPGLCDYIREHKDDYSLFVFIPYMFGTTYHGLQVCPEKSVLIPCFHDESYVYMDIFKPVFENIGGIIYHAKPEYDLANRVFDMSRVKQGCLGEGVYTDLTSDGEAFRSKFGIDSPFIIYAGRKDEGKNVHTLVKYYSEYIKRRDTDLKLVLIGGGNIDLPAELVKDRRIIDLGFVELQDKYNAQAAAEFLCQPSLHESFSLVIMESWLCGRPVLVHSGCEVTRNFASESNGGLYFSDYFEFEGCTDWFLNNREKAAQLGENGRKYVRSNFAWDVIVDKYMKFFREVSGDSEE</sequence>
<keyword evidence="3" id="KW-1185">Reference proteome</keyword>
<dbReference type="OrthoDB" id="502646at2"/>
<dbReference type="GO" id="GO:0016757">
    <property type="term" value="F:glycosyltransferase activity"/>
    <property type="evidence" value="ECO:0007669"/>
    <property type="project" value="InterPro"/>
</dbReference>
<dbReference type="PANTHER" id="PTHR12526:SF584">
    <property type="entry name" value="GLYCOSYLTRANSFERASE"/>
    <property type="match status" value="1"/>
</dbReference>
<evidence type="ECO:0000259" key="1">
    <source>
        <dbReference type="Pfam" id="PF00534"/>
    </source>
</evidence>
<dbReference type="RefSeq" id="WP_037299979.1">
    <property type="nucleotide sequence ID" value="NZ_ATAX01000028.1"/>
</dbReference>
<dbReference type="Pfam" id="PF00534">
    <property type="entry name" value="Glycos_transf_1"/>
    <property type="match status" value="1"/>
</dbReference>
<reference evidence="2 3" key="1">
    <citation type="journal article" date="2014" name="PLoS ONE">
        <title>Rumen cellulosomics: divergent fiber-degrading strategies revealed by comparative genome-wide analysis of six ruminococcal strains.</title>
        <authorList>
            <person name="Dassa B."/>
            <person name="Borovok I."/>
            <person name="Ruimy-Israeli V."/>
            <person name="Lamed R."/>
            <person name="Flint H.J."/>
            <person name="Duncan S.H."/>
            <person name="Henrissat B."/>
            <person name="Coutinho P."/>
            <person name="Morrison M."/>
            <person name="Mosoni P."/>
            <person name="Yeoman C.J."/>
            <person name="White B.A."/>
            <person name="Bayer E.A."/>
        </authorList>
    </citation>
    <scope>NUCLEOTIDE SEQUENCE [LARGE SCALE GENOMIC DNA]</scope>
    <source>
        <strain evidence="2 3">007c</strain>
    </source>
</reference>
<dbReference type="EMBL" id="ATAX01000028">
    <property type="protein sequence ID" value="EWM52861.1"/>
    <property type="molecule type" value="Genomic_DNA"/>
</dbReference>
<gene>
    <name evidence="2" type="ORF">RF007C_14700</name>
</gene>
<proteinExistence type="predicted"/>
<comment type="caution">
    <text evidence="2">The sequence shown here is derived from an EMBL/GenBank/DDBJ whole genome shotgun (WGS) entry which is preliminary data.</text>
</comment>
<name>W7UCR0_RUMFL</name>